<name>A0A840QHP3_9PSEU</name>
<keyword evidence="2" id="KW-1185">Reference proteome</keyword>
<accession>A0A840QHP3</accession>
<evidence type="ECO:0000313" key="1">
    <source>
        <dbReference type="EMBL" id="MBB5160056.1"/>
    </source>
</evidence>
<dbReference type="AlphaFoldDB" id="A0A840QHP3"/>
<protein>
    <submittedName>
        <fullName evidence="1">Uncharacterized protein</fullName>
    </submittedName>
</protein>
<reference evidence="1 2" key="1">
    <citation type="submission" date="2020-08" db="EMBL/GenBank/DDBJ databases">
        <title>Sequencing the genomes of 1000 actinobacteria strains.</title>
        <authorList>
            <person name="Klenk H.-P."/>
        </authorList>
    </citation>
    <scope>NUCLEOTIDE SEQUENCE [LARGE SCALE GENOMIC DNA]</scope>
    <source>
        <strain evidence="1 2">DSM 45584</strain>
    </source>
</reference>
<evidence type="ECO:0000313" key="2">
    <source>
        <dbReference type="Proteomes" id="UP000584374"/>
    </source>
</evidence>
<organism evidence="1 2">
    <name type="scientific">Saccharopolyspora phatthalungensis</name>
    <dbReference type="NCBI Taxonomy" id="664693"/>
    <lineage>
        <taxon>Bacteria</taxon>
        <taxon>Bacillati</taxon>
        <taxon>Actinomycetota</taxon>
        <taxon>Actinomycetes</taxon>
        <taxon>Pseudonocardiales</taxon>
        <taxon>Pseudonocardiaceae</taxon>
        <taxon>Saccharopolyspora</taxon>
    </lineage>
</organism>
<sequence length="178" mass="19440">MTAALASTGLFIFGALAVWATFYYAPARHAGSGQGALTVDYLIARVKAETSGGRHRLREREPRTVQLHGDLSDALANEKTRILPLVESGLPADRESYLPARDRDALARNRGMLRRILGVPEDVADTAPKGDPIGVRHRTVAAIEQAGYIVDRELWFSEGAMLCSQCHNGCYDDPPPKK</sequence>
<dbReference type="Proteomes" id="UP000584374">
    <property type="component" value="Unassembled WGS sequence"/>
</dbReference>
<comment type="caution">
    <text evidence="1">The sequence shown here is derived from an EMBL/GenBank/DDBJ whole genome shotgun (WGS) entry which is preliminary data.</text>
</comment>
<proteinExistence type="predicted"/>
<dbReference type="EMBL" id="JACHIW010000005">
    <property type="protein sequence ID" value="MBB5160056.1"/>
    <property type="molecule type" value="Genomic_DNA"/>
</dbReference>
<dbReference type="RefSeq" id="WP_312864657.1">
    <property type="nucleotide sequence ID" value="NZ_JACHIW010000005.1"/>
</dbReference>
<gene>
    <name evidence="1" type="ORF">BJ970_007657</name>
</gene>